<evidence type="ECO:0000313" key="3">
    <source>
        <dbReference type="Proteomes" id="UP000054729"/>
    </source>
</evidence>
<dbReference type="OrthoDB" id="979809at2"/>
<keyword evidence="2" id="KW-0223">Dioxygenase</keyword>
<evidence type="ECO:0000313" key="2">
    <source>
        <dbReference type="EMBL" id="KTD82977.1"/>
    </source>
</evidence>
<reference evidence="2 3" key="1">
    <citation type="submission" date="2015-11" db="EMBL/GenBank/DDBJ databases">
        <title>Genomic analysis of 38 Legionella species identifies large and diverse effector repertoires.</title>
        <authorList>
            <person name="Burstein D."/>
            <person name="Amaro F."/>
            <person name="Zusman T."/>
            <person name="Lifshitz Z."/>
            <person name="Cohen O."/>
            <person name="Gilbert J.A."/>
            <person name="Pupko T."/>
            <person name="Shuman H.A."/>
            <person name="Segal G."/>
        </authorList>
    </citation>
    <scope>NUCLEOTIDE SEQUENCE [LARGE SCALE GENOMIC DNA]</scope>
    <source>
        <strain evidence="2 3">ATCC 51914</strain>
    </source>
</reference>
<protein>
    <submittedName>
        <fullName evidence="2">Taurine catabolism dioxygenase TauD, TfdA family</fullName>
    </submittedName>
</protein>
<comment type="caution">
    <text evidence="2">The sequence shown here is derived from an EMBL/GenBank/DDBJ whole genome shotgun (WGS) entry which is preliminary data.</text>
</comment>
<dbReference type="RefSeq" id="WP_058478970.1">
    <property type="nucleotide sequence ID" value="NZ_CAAAIQ010000017.1"/>
</dbReference>
<dbReference type="GO" id="GO:0016706">
    <property type="term" value="F:2-oxoglutarate-dependent dioxygenase activity"/>
    <property type="evidence" value="ECO:0007669"/>
    <property type="project" value="UniProtKB-ARBA"/>
</dbReference>
<dbReference type="PATRIC" id="fig|66969.6.peg.105"/>
<dbReference type="STRING" id="66969.Lwal_0093"/>
<dbReference type="EMBL" id="LNZB01000004">
    <property type="protein sequence ID" value="KTD82977.1"/>
    <property type="molecule type" value="Genomic_DNA"/>
</dbReference>
<keyword evidence="1" id="KW-0560">Oxidoreductase</keyword>
<proteinExistence type="predicted"/>
<evidence type="ECO:0000256" key="1">
    <source>
        <dbReference type="ARBA" id="ARBA00023002"/>
    </source>
</evidence>
<organism evidence="2 3">
    <name type="scientific">Legionella waltersii</name>
    <dbReference type="NCBI Taxonomy" id="66969"/>
    <lineage>
        <taxon>Bacteria</taxon>
        <taxon>Pseudomonadati</taxon>
        <taxon>Pseudomonadota</taxon>
        <taxon>Gammaproteobacteria</taxon>
        <taxon>Legionellales</taxon>
        <taxon>Legionellaceae</taxon>
        <taxon>Legionella</taxon>
    </lineage>
</organism>
<keyword evidence="3" id="KW-1185">Reference proteome</keyword>
<dbReference type="AlphaFoldDB" id="A0A0W1ANR0"/>
<accession>A0A0W1ANR0</accession>
<sequence length="214" mass="24545">MINLKKLEEQGWIEIEGISSLNDLLLIARNLGIIQHHPNGEIVSSLIPSDGKNSIKGTLSNIYGFSEFPLHTDTAFWPIPARYVVMGMFNKSNCSTSILNLTDFFSEPNQQALRKAQNSIYLIKTIEGKRYTSFYFKNGSKDGFRFDTNCMIPVNNESKIFHTELIKWLIKQKRSTINWSGNKAIILDNWKILHGRGAIPYSERNRKLMRIYVG</sequence>
<dbReference type="SUPFAM" id="SSF51197">
    <property type="entry name" value="Clavaminate synthase-like"/>
    <property type="match status" value="1"/>
</dbReference>
<gene>
    <name evidence="2" type="ORF">Lwal_0093</name>
</gene>
<dbReference type="Proteomes" id="UP000054729">
    <property type="component" value="Unassembled WGS sequence"/>
</dbReference>
<dbReference type="Gene3D" id="3.60.130.10">
    <property type="entry name" value="Clavaminate synthase-like"/>
    <property type="match status" value="1"/>
</dbReference>
<name>A0A0W1ANR0_9GAMM</name>
<dbReference type="InterPro" id="IPR042098">
    <property type="entry name" value="TauD-like_sf"/>
</dbReference>